<dbReference type="EMBL" id="MU004440">
    <property type="protein sequence ID" value="KAF2650914.1"/>
    <property type="molecule type" value="Genomic_DNA"/>
</dbReference>
<dbReference type="AlphaFoldDB" id="A0A6A6SXJ2"/>
<organism evidence="1 2">
    <name type="scientific">Lophiostoma macrostomum CBS 122681</name>
    <dbReference type="NCBI Taxonomy" id="1314788"/>
    <lineage>
        <taxon>Eukaryota</taxon>
        <taxon>Fungi</taxon>
        <taxon>Dikarya</taxon>
        <taxon>Ascomycota</taxon>
        <taxon>Pezizomycotina</taxon>
        <taxon>Dothideomycetes</taxon>
        <taxon>Pleosporomycetidae</taxon>
        <taxon>Pleosporales</taxon>
        <taxon>Lophiostomataceae</taxon>
        <taxon>Lophiostoma</taxon>
    </lineage>
</organism>
<accession>A0A6A6SXJ2</accession>
<dbReference type="PANTHER" id="PTHR37490:SF2">
    <property type="match status" value="1"/>
</dbReference>
<reference evidence="1" key="1">
    <citation type="journal article" date="2020" name="Stud. Mycol.">
        <title>101 Dothideomycetes genomes: a test case for predicting lifestyles and emergence of pathogens.</title>
        <authorList>
            <person name="Haridas S."/>
            <person name="Albert R."/>
            <person name="Binder M."/>
            <person name="Bloem J."/>
            <person name="Labutti K."/>
            <person name="Salamov A."/>
            <person name="Andreopoulos B."/>
            <person name="Baker S."/>
            <person name="Barry K."/>
            <person name="Bills G."/>
            <person name="Bluhm B."/>
            <person name="Cannon C."/>
            <person name="Castanera R."/>
            <person name="Culley D."/>
            <person name="Daum C."/>
            <person name="Ezra D."/>
            <person name="Gonzalez J."/>
            <person name="Henrissat B."/>
            <person name="Kuo A."/>
            <person name="Liang C."/>
            <person name="Lipzen A."/>
            <person name="Lutzoni F."/>
            <person name="Magnuson J."/>
            <person name="Mondo S."/>
            <person name="Nolan M."/>
            <person name="Ohm R."/>
            <person name="Pangilinan J."/>
            <person name="Park H.-J."/>
            <person name="Ramirez L."/>
            <person name="Alfaro M."/>
            <person name="Sun H."/>
            <person name="Tritt A."/>
            <person name="Yoshinaga Y."/>
            <person name="Zwiers L.-H."/>
            <person name="Turgeon B."/>
            <person name="Goodwin S."/>
            <person name="Spatafora J."/>
            <person name="Crous P."/>
            <person name="Grigoriev I."/>
        </authorList>
    </citation>
    <scope>NUCLEOTIDE SEQUENCE</scope>
    <source>
        <strain evidence="1">CBS 122681</strain>
    </source>
</reference>
<keyword evidence="2" id="KW-1185">Reference proteome</keyword>
<dbReference type="InterPro" id="IPR021838">
    <property type="entry name" value="DUF3431"/>
</dbReference>
<sequence length="278" mass="32139">MRDSPTAAKELTCGSRRPIAELDSSSTALLGTLPSNEVTPISLELVDKVLVVARSQSEDTRWLDQDLLEWQKAIYTVDDPNATLRPVKNKGREANVYLTYIIDNYSNLPSLMVFIHGHRKHKHGTRDTRTDDHIPNTEEDDIRFEGFDYDNLEAIKTLKLAHVRQKGYANLRCKTSPGCPDEIQPFRPEMERDWRWRPQEAKMAGAWKALFGNTTDVPRIIATPCCAQFAVTKEQVLKRKREGYERYLQWLHETPIDDYTSGRVFEFLWHIFFGRDAV</sequence>
<dbReference type="Pfam" id="PF11913">
    <property type="entry name" value="DUF3431"/>
    <property type="match status" value="1"/>
</dbReference>
<dbReference type="OrthoDB" id="426718at2759"/>
<evidence type="ECO:0000313" key="2">
    <source>
        <dbReference type="Proteomes" id="UP000799324"/>
    </source>
</evidence>
<gene>
    <name evidence="1" type="ORF">K491DRAFT_720311</name>
</gene>
<protein>
    <submittedName>
        <fullName evidence="1">Uncharacterized protein</fullName>
    </submittedName>
</protein>
<dbReference type="Proteomes" id="UP000799324">
    <property type="component" value="Unassembled WGS sequence"/>
</dbReference>
<dbReference type="PANTHER" id="PTHR37490">
    <property type="entry name" value="EXPRESSED PROTEIN"/>
    <property type="match status" value="1"/>
</dbReference>
<proteinExistence type="predicted"/>
<name>A0A6A6SXJ2_9PLEO</name>
<evidence type="ECO:0000313" key="1">
    <source>
        <dbReference type="EMBL" id="KAF2650914.1"/>
    </source>
</evidence>